<keyword evidence="3" id="KW-0808">Transferase</keyword>
<organism evidence="10 11">
    <name type="scientific">Paralvinella palmiformis</name>
    <dbReference type="NCBI Taxonomy" id="53620"/>
    <lineage>
        <taxon>Eukaryota</taxon>
        <taxon>Metazoa</taxon>
        <taxon>Spiralia</taxon>
        <taxon>Lophotrochozoa</taxon>
        <taxon>Annelida</taxon>
        <taxon>Polychaeta</taxon>
        <taxon>Sedentaria</taxon>
        <taxon>Canalipalpata</taxon>
        <taxon>Terebellida</taxon>
        <taxon>Terebelliformia</taxon>
        <taxon>Alvinellidae</taxon>
        <taxon>Paralvinella</taxon>
    </lineage>
</organism>
<keyword evidence="8" id="KW-0472">Membrane</keyword>
<keyword evidence="6" id="KW-1133">Transmembrane helix</keyword>
<dbReference type="Proteomes" id="UP001208570">
    <property type="component" value="Unassembled WGS sequence"/>
</dbReference>
<evidence type="ECO:0000256" key="7">
    <source>
        <dbReference type="ARBA" id="ARBA00023034"/>
    </source>
</evidence>
<dbReference type="GO" id="GO:0000139">
    <property type="term" value="C:Golgi membrane"/>
    <property type="evidence" value="ECO:0007669"/>
    <property type="project" value="UniProtKB-SubCell"/>
</dbReference>
<protein>
    <submittedName>
        <fullName evidence="10">Uncharacterized protein</fullName>
    </submittedName>
</protein>
<evidence type="ECO:0000256" key="3">
    <source>
        <dbReference type="ARBA" id="ARBA00022679"/>
    </source>
</evidence>
<dbReference type="PANTHER" id="PTHR12129">
    <property type="entry name" value="HEPARAN SULFATE 2-O-SULFOTRANSFERASE"/>
    <property type="match status" value="1"/>
</dbReference>
<evidence type="ECO:0000256" key="9">
    <source>
        <dbReference type="ARBA" id="ARBA00023180"/>
    </source>
</evidence>
<keyword evidence="5" id="KW-0735">Signal-anchor</keyword>
<accession>A0AAD9JZQ9</accession>
<proteinExistence type="inferred from homology"/>
<dbReference type="SUPFAM" id="SSF52540">
    <property type="entry name" value="P-loop containing nucleoside triphosphate hydrolases"/>
    <property type="match status" value="1"/>
</dbReference>
<keyword evidence="7" id="KW-0333">Golgi apparatus</keyword>
<evidence type="ECO:0000256" key="2">
    <source>
        <dbReference type="ARBA" id="ARBA00010569"/>
    </source>
</evidence>
<dbReference type="AlphaFoldDB" id="A0AAD9JZQ9"/>
<dbReference type="GO" id="GO:0008146">
    <property type="term" value="F:sulfotransferase activity"/>
    <property type="evidence" value="ECO:0007669"/>
    <property type="project" value="InterPro"/>
</dbReference>
<evidence type="ECO:0000313" key="10">
    <source>
        <dbReference type="EMBL" id="KAK2161443.1"/>
    </source>
</evidence>
<dbReference type="InterPro" id="IPR005331">
    <property type="entry name" value="Sulfotransferase"/>
</dbReference>
<dbReference type="EMBL" id="JAODUP010000116">
    <property type="protein sequence ID" value="KAK2161443.1"/>
    <property type="molecule type" value="Genomic_DNA"/>
</dbReference>
<sequence>MILHIVDHVVFAREEEVKYMWPMPMSESSRGICSRRLTTYVTYDCSTLRATIRLKDDYNIITQYNIGTKRFEPTCNTTLFHEELRLDDDPPYIPRELLAHCEKVLYNRIPKSASTTFRNIFDILAPQNNLTAIFLHKQWKMSERIRNNFAGHIRTTFKKGFLLTSHYYFDSFKDVLGDTGTYIQVIREPSDWILSYLNWKKYGSVLNPGGKKDFTDMNIETCIYDKDCLNTKFNFAGALAFICGQDDMCRSGTEESLRLAVHNIERYYLVVGLFEDLPAYVEVLEYLMPHVFFNITNVFADEVKPIAKFIPEHLHTNIAYSLIFGFAY</sequence>
<dbReference type="InterPro" id="IPR007734">
    <property type="entry name" value="Heparan_SO4_2-O-STrfase"/>
</dbReference>
<evidence type="ECO:0000313" key="11">
    <source>
        <dbReference type="Proteomes" id="UP001208570"/>
    </source>
</evidence>
<evidence type="ECO:0000256" key="1">
    <source>
        <dbReference type="ARBA" id="ARBA00004323"/>
    </source>
</evidence>
<dbReference type="Gene3D" id="3.40.50.300">
    <property type="entry name" value="P-loop containing nucleotide triphosphate hydrolases"/>
    <property type="match status" value="1"/>
</dbReference>
<comment type="caution">
    <text evidence="10">The sequence shown here is derived from an EMBL/GenBank/DDBJ whole genome shotgun (WGS) entry which is preliminary data.</text>
</comment>
<name>A0AAD9JZQ9_9ANNE</name>
<comment type="subcellular location">
    <subcellularLocation>
        <location evidence="1">Golgi apparatus membrane</location>
        <topology evidence="1">Single-pass type II membrane protein</topology>
    </subcellularLocation>
</comment>
<dbReference type="PANTHER" id="PTHR12129:SF15">
    <property type="entry name" value="URONYL 2-SULFOTRANSFERASE"/>
    <property type="match status" value="1"/>
</dbReference>
<keyword evidence="9" id="KW-0325">Glycoprotein</keyword>
<evidence type="ECO:0000256" key="8">
    <source>
        <dbReference type="ARBA" id="ARBA00023136"/>
    </source>
</evidence>
<dbReference type="InterPro" id="IPR027417">
    <property type="entry name" value="P-loop_NTPase"/>
</dbReference>
<evidence type="ECO:0000256" key="5">
    <source>
        <dbReference type="ARBA" id="ARBA00022968"/>
    </source>
</evidence>
<evidence type="ECO:0000256" key="6">
    <source>
        <dbReference type="ARBA" id="ARBA00022989"/>
    </source>
</evidence>
<evidence type="ECO:0000256" key="4">
    <source>
        <dbReference type="ARBA" id="ARBA00022692"/>
    </source>
</evidence>
<reference evidence="10" key="1">
    <citation type="journal article" date="2023" name="Mol. Biol. Evol.">
        <title>Third-Generation Sequencing Reveals the Adaptive Role of the Epigenome in Three Deep-Sea Polychaetes.</title>
        <authorList>
            <person name="Perez M."/>
            <person name="Aroh O."/>
            <person name="Sun Y."/>
            <person name="Lan Y."/>
            <person name="Juniper S.K."/>
            <person name="Young C.R."/>
            <person name="Angers B."/>
            <person name="Qian P.Y."/>
        </authorList>
    </citation>
    <scope>NUCLEOTIDE SEQUENCE</scope>
    <source>
        <strain evidence="10">P08H-3</strain>
    </source>
</reference>
<gene>
    <name evidence="10" type="ORF">LSH36_116g00030</name>
</gene>
<dbReference type="Pfam" id="PF03567">
    <property type="entry name" value="Sulfotransfer_2"/>
    <property type="match status" value="1"/>
</dbReference>
<keyword evidence="4" id="KW-0812">Transmembrane</keyword>
<keyword evidence="11" id="KW-1185">Reference proteome</keyword>
<comment type="similarity">
    <text evidence="2">Belongs to the sulfotransferase 3 family.</text>
</comment>